<dbReference type="Proteomes" id="UP001055013">
    <property type="component" value="Unassembled WGS sequence"/>
</dbReference>
<keyword evidence="2" id="KW-1185">Reference proteome</keyword>
<evidence type="ECO:0000313" key="1">
    <source>
        <dbReference type="EMBL" id="GJH17474.1"/>
    </source>
</evidence>
<gene>
    <name evidence="1" type="ORF">CBA19CS22_13050</name>
</gene>
<dbReference type="EMBL" id="BPUR01000006">
    <property type="protein sequence ID" value="GJH17474.1"/>
    <property type="molecule type" value="Genomic_DNA"/>
</dbReference>
<sequence length="649" mass="74171">MGALKILQVSYQGDKYEFESPEFGEKLTIIEGPNGSGKSTFFNLIYFGLGGKVDEFDQRSKERHAEITGDTNSFVQLKVSINLVEYSLIRKLGENLITVRALSPTGAEAETGADTYPIYRPEAETKIFSDWVLEKLGIPVVEIFQGGRNFKLNITDLMRLIYHNQAPDPHGIYKPADNSNFLSDSLEVRRAIFQVLVGKTLLALYDAMGELKRSERELEAARAILSEYQKVVGEVLKARGGATVQNAHFLNKRIEEIDAQLDKLFRARSERTSRGEPTQLMQSIDADRRRLGELVSRLRHERDAMEVMIRDKGRLSSVVASIRDDMDRVSKVIFTHEQLKLFSSDTCPYCLNAVSRVQGHCVCGNPVDENDYQRFFYSPTEYVDIYRAKKKSLQTMLSTIEDTDTDISDSLEKQAALEKQTAELAEHIDKSFSLPQAEVSEIQTEQLDEKIFDLKNEQNELFQALKMEEKVEDLQRTFNAKREIWSAADRLVKQLQLASKEELAGRVAGFNEIYNDFMTKVLAECRTARIDEDTYMPVINNGEYREASADVSKRFLYYLALLWMSLKHDMPFPQVLLIDTPETAGIDKDNLVLMLRQMKLLDGERKDYQILLSTGVDKFPPEYQQHVAIRLRKDAKLLRERPRNSSKSA</sequence>
<organism evidence="1 2">
    <name type="scientific">Caballeronia novacaledonica</name>
    <dbReference type="NCBI Taxonomy" id="1544861"/>
    <lineage>
        <taxon>Bacteria</taxon>
        <taxon>Pseudomonadati</taxon>
        <taxon>Pseudomonadota</taxon>
        <taxon>Betaproteobacteria</taxon>
        <taxon>Burkholderiales</taxon>
        <taxon>Burkholderiaceae</taxon>
        <taxon>Caballeronia</taxon>
    </lineage>
</organism>
<accession>A0ACB5QQR5</accession>
<reference evidence="1" key="1">
    <citation type="submission" date="2021-09" db="EMBL/GenBank/DDBJ databases">
        <title>Isolation and characterization of 3-chlorobenzoate degrading bacteria from soils in Shizuoka.</title>
        <authorList>
            <person name="Ifat A."/>
            <person name="Ogawa N."/>
            <person name="Kimbara K."/>
            <person name="Moriuchi R."/>
            <person name="Dohra H."/>
            <person name="Shintani M."/>
        </authorList>
    </citation>
    <scope>NUCLEOTIDE SEQUENCE</scope>
    <source>
        <strain evidence="1">19CS2-2</strain>
    </source>
</reference>
<evidence type="ECO:0000313" key="2">
    <source>
        <dbReference type="Proteomes" id="UP001055013"/>
    </source>
</evidence>
<protein>
    <submittedName>
        <fullName evidence="1">Uncharacterized protein</fullName>
    </submittedName>
</protein>
<proteinExistence type="predicted"/>
<name>A0ACB5QQR5_9BURK</name>
<comment type="caution">
    <text evidence="1">The sequence shown here is derived from an EMBL/GenBank/DDBJ whole genome shotgun (WGS) entry which is preliminary data.</text>
</comment>